<dbReference type="SMART" id="SM00382">
    <property type="entry name" value="AAA"/>
    <property type="match status" value="2"/>
</dbReference>
<keyword evidence="2" id="KW-0547">Nucleotide-binding</keyword>
<evidence type="ECO:0000313" key="6">
    <source>
        <dbReference type="EMBL" id="VAW78245.1"/>
    </source>
</evidence>
<dbReference type="PROSITE" id="PS50893">
    <property type="entry name" value="ABC_TRANSPORTER_2"/>
    <property type="match status" value="2"/>
</dbReference>
<dbReference type="InterPro" id="IPR050611">
    <property type="entry name" value="ABCF"/>
</dbReference>
<protein>
    <submittedName>
        <fullName evidence="6">Bis-ABC ATPase YheS</fullName>
    </submittedName>
</protein>
<dbReference type="GO" id="GO:0005524">
    <property type="term" value="F:ATP binding"/>
    <property type="evidence" value="ECO:0007669"/>
    <property type="project" value="UniProtKB-KW"/>
</dbReference>
<dbReference type="InterPro" id="IPR027417">
    <property type="entry name" value="P-loop_NTPase"/>
</dbReference>
<feature type="domain" description="ABC transporter" evidence="5">
    <location>
        <begin position="313"/>
        <end position="527"/>
    </location>
</feature>
<keyword evidence="4" id="KW-0175">Coiled coil</keyword>
<dbReference type="InterPro" id="IPR017871">
    <property type="entry name" value="ABC_transporter-like_CS"/>
</dbReference>
<keyword evidence="1" id="KW-0677">Repeat</keyword>
<dbReference type="PANTHER" id="PTHR19211">
    <property type="entry name" value="ATP-BINDING TRANSPORT PROTEIN-RELATED"/>
    <property type="match status" value="1"/>
</dbReference>
<dbReference type="CDD" id="cd03221">
    <property type="entry name" value="ABCF_EF-3"/>
    <property type="match status" value="2"/>
</dbReference>
<evidence type="ECO:0000256" key="3">
    <source>
        <dbReference type="ARBA" id="ARBA00022840"/>
    </source>
</evidence>
<dbReference type="PROSITE" id="PS00211">
    <property type="entry name" value="ABC_TRANSPORTER_1"/>
    <property type="match status" value="2"/>
</dbReference>
<dbReference type="InterPro" id="IPR032524">
    <property type="entry name" value="ABC_tran_C"/>
</dbReference>
<reference evidence="6" key="1">
    <citation type="submission" date="2018-06" db="EMBL/GenBank/DDBJ databases">
        <authorList>
            <person name="Zhirakovskaya E."/>
        </authorList>
    </citation>
    <scope>NUCLEOTIDE SEQUENCE</scope>
</reference>
<feature type="coiled-coil region" evidence="4">
    <location>
        <begin position="550"/>
        <end position="619"/>
    </location>
</feature>
<feature type="domain" description="ABC transporter" evidence="5">
    <location>
        <begin position="2"/>
        <end position="246"/>
    </location>
</feature>
<dbReference type="InterPro" id="IPR003593">
    <property type="entry name" value="AAA+_ATPase"/>
</dbReference>
<dbReference type="Gene3D" id="3.40.50.300">
    <property type="entry name" value="P-loop containing nucleotide triphosphate hydrolases"/>
    <property type="match status" value="2"/>
</dbReference>
<evidence type="ECO:0000256" key="1">
    <source>
        <dbReference type="ARBA" id="ARBA00022737"/>
    </source>
</evidence>
<dbReference type="EMBL" id="UOFN01000091">
    <property type="protein sequence ID" value="VAW78245.1"/>
    <property type="molecule type" value="Genomic_DNA"/>
</dbReference>
<sequence length="635" mass="70946">MLRFTELSLRRGPRLLFEQLTAQIHPGYRVGLTGANGTGKSSLFSLILGELHADSGEFHLPRDWVIAHVAQEAPGGDRAAIEYVLDGDRELRALQRQLADAEASDEGEQIAELHGRLESVGGYQARSRAARLMHGLGFAVSDDDRSASEFSGGWRMRLNLAQALMCRSDLLLLDEPTNHLDLDAVIWLENWLRAYSGTLLLISHDRDFLDSVTSHIAHIDQQRIVLYAGNYSAFEVYRAEQLANQQAQFVKQQREIAHMHSFVERFRAKATKARQAQSRLKALERMELIAPAHVDSPFHFTLPAAEKMPDPLLRLDRVSAGYADTTIISAVNLGLSPGDRIGLLGPNGAGKSTLIKLLAGEITAQSGEYIPAQDLKIGYFAQHQIEQLDPQHSPLDHLQQLDPLAREQTLRDYLGGFGFIGDQALALTGPFSGGEKSRLALALLVYRRPNLLLLDEPTNHLDLEMRQALATALQDFEGAMVLVSHDRHLLRVCCDQLLRVHDGTVDEFPLGLDDYPAWLAEQSRLAQTVSDSRNDVPQSANARKAQKRLEAEQRKQLQPLRKKLDKAEAQLETLHSRQTELETRLATPELYADENRDELKTLLREKADVDSQCELAEANWMEFAELLESAMGNIN</sequence>
<dbReference type="AlphaFoldDB" id="A0A3B0YBL7"/>
<dbReference type="InterPro" id="IPR032781">
    <property type="entry name" value="ABC_tran_Xtn"/>
</dbReference>
<evidence type="ECO:0000256" key="2">
    <source>
        <dbReference type="ARBA" id="ARBA00022741"/>
    </source>
</evidence>
<dbReference type="InterPro" id="IPR003439">
    <property type="entry name" value="ABC_transporter-like_ATP-bd"/>
</dbReference>
<evidence type="ECO:0000256" key="4">
    <source>
        <dbReference type="SAM" id="Coils"/>
    </source>
</evidence>
<dbReference type="Pfam" id="PF12848">
    <property type="entry name" value="ABC_tran_Xtn"/>
    <property type="match status" value="1"/>
</dbReference>
<keyword evidence="3" id="KW-0067">ATP-binding</keyword>
<gene>
    <name evidence="6" type="ORF">MNBD_GAMMA15-2137</name>
</gene>
<name>A0A3B0YBL7_9ZZZZ</name>
<dbReference type="GO" id="GO:0016887">
    <property type="term" value="F:ATP hydrolysis activity"/>
    <property type="evidence" value="ECO:0007669"/>
    <property type="project" value="InterPro"/>
</dbReference>
<evidence type="ECO:0000259" key="5">
    <source>
        <dbReference type="PROSITE" id="PS50893"/>
    </source>
</evidence>
<dbReference type="Pfam" id="PF00005">
    <property type="entry name" value="ABC_tran"/>
    <property type="match status" value="2"/>
</dbReference>
<dbReference type="Pfam" id="PF16326">
    <property type="entry name" value="ABC_tran_CTD"/>
    <property type="match status" value="1"/>
</dbReference>
<proteinExistence type="predicted"/>
<dbReference type="SUPFAM" id="SSF52540">
    <property type="entry name" value="P-loop containing nucleoside triphosphate hydrolases"/>
    <property type="match status" value="2"/>
</dbReference>
<dbReference type="PANTHER" id="PTHR19211:SF14">
    <property type="entry name" value="ATP-BINDING CASSETTE SUB-FAMILY F MEMBER 1"/>
    <property type="match status" value="1"/>
</dbReference>
<dbReference type="FunFam" id="3.40.50.300:FF:002053">
    <property type="entry name" value="ABC transporter ATP-binding protein"/>
    <property type="match status" value="1"/>
</dbReference>
<organism evidence="6">
    <name type="scientific">hydrothermal vent metagenome</name>
    <dbReference type="NCBI Taxonomy" id="652676"/>
    <lineage>
        <taxon>unclassified sequences</taxon>
        <taxon>metagenomes</taxon>
        <taxon>ecological metagenomes</taxon>
    </lineage>
</organism>
<dbReference type="FunFam" id="3.40.50.300:FF:000011">
    <property type="entry name" value="Putative ABC transporter ATP-binding component"/>
    <property type="match status" value="1"/>
</dbReference>
<accession>A0A3B0YBL7</accession>